<sequence>MNPRTAASTEVQMPSTLPQPPRRPTVRATLQSYQQRVRRKFSKLRFWKPTRSVRDSVSPDHAQSAVVTHRGHRPLPPNVSQGGSRSQNLSINLTTQLASVSQQFADREDPQVSDDSRTLHDGIPPGTPNTKSSIISDSQHGRSELSKCFSYDVVVRRPGDSPANNYRLIASVDTQCKVNLLNYEHWKTLNRDGRVAMRPVEDEAVKPLESSSIRVLGLVRLEWQFSQGSCTYEDVFRIIEMEDYDVLIGSDTVREHQVLQPGTELQRHMRKDAERIERREALKRGRER</sequence>
<feature type="region of interest" description="Disordered" evidence="1">
    <location>
        <begin position="102"/>
        <end position="138"/>
    </location>
</feature>
<evidence type="ECO:0000313" key="2">
    <source>
        <dbReference type="EMBL" id="KAL2814900.1"/>
    </source>
</evidence>
<evidence type="ECO:0000313" key="3">
    <source>
        <dbReference type="Proteomes" id="UP001610335"/>
    </source>
</evidence>
<organism evidence="2 3">
    <name type="scientific">Aspergillus cavernicola</name>
    <dbReference type="NCBI Taxonomy" id="176166"/>
    <lineage>
        <taxon>Eukaryota</taxon>
        <taxon>Fungi</taxon>
        <taxon>Dikarya</taxon>
        <taxon>Ascomycota</taxon>
        <taxon>Pezizomycotina</taxon>
        <taxon>Eurotiomycetes</taxon>
        <taxon>Eurotiomycetidae</taxon>
        <taxon>Eurotiales</taxon>
        <taxon>Aspergillaceae</taxon>
        <taxon>Aspergillus</taxon>
        <taxon>Aspergillus subgen. Nidulantes</taxon>
    </lineage>
</organism>
<evidence type="ECO:0000256" key="1">
    <source>
        <dbReference type="SAM" id="MobiDB-lite"/>
    </source>
</evidence>
<name>A0ABR4HHH4_9EURO</name>
<dbReference type="Proteomes" id="UP001610335">
    <property type="component" value="Unassembled WGS sequence"/>
</dbReference>
<evidence type="ECO:0008006" key="4">
    <source>
        <dbReference type="Google" id="ProtNLM"/>
    </source>
</evidence>
<feature type="region of interest" description="Disordered" evidence="1">
    <location>
        <begin position="1"/>
        <end position="25"/>
    </location>
</feature>
<accession>A0ABR4HHH4</accession>
<feature type="compositionally biased region" description="Polar residues" evidence="1">
    <location>
        <begin position="128"/>
        <end position="138"/>
    </location>
</feature>
<comment type="caution">
    <text evidence="2">The sequence shown here is derived from an EMBL/GenBank/DDBJ whole genome shotgun (WGS) entry which is preliminary data.</text>
</comment>
<reference evidence="2 3" key="1">
    <citation type="submission" date="2024-07" db="EMBL/GenBank/DDBJ databases">
        <title>Section-level genome sequencing and comparative genomics of Aspergillus sections Usti and Cavernicolus.</title>
        <authorList>
            <consortium name="Lawrence Berkeley National Laboratory"/>
            <person name="Nybo J.L."/>
            <person name="Vesth T.C."/>
            <person name="Theobald S."/>
            <person name="Frisvad J.C."/>
            <person name="Larsen T.O."/>
            <person name="Kjaerboelling I."/>
            <person name="Rothschild-Mancinelli K."/>
            <person name="Lyhne E.K."/>
            <person name="Kogle M.E."/>
            <person name="Barry K."/>
            <person name="Clum A."/>
            <person name="Na H."/>
            <person name="Ledsgaard L."/>
            <person name="Lin J."/>
            <person name="Lipzen A."/>
            <person name="Kuo A."/>
            <person name="Riley R."/>
            <person name="Mondo S."/>
            <person name="LaButti K."/>
            <person name="Haridas S."/>
            <person name="Pangalinan J."/>
            <person name="Salamov A.A."/>
            <person name="Simmons B.A."/>
            <person name="Magnuson J.K."/>
            <person name="Chen J."/>
            <person name="Drula E."/>
            <person name="Henrissat B."/>
            <person name="Wiebenga A."/>
            <person name="Lubbers R.J."/>
            <person name="Gomes A.C."/>
            <person name="Makela M.R."/>
            <person name="Stajich J."/>
            <person name="Grigoriev I.V."/>
            <person name="Mortensen U.H."/>
            <person name="De vries R.P."/>
            <person name="Baker S.E."/>
            <person name="Andersen M.R."/>
        </authorList>
    </citation>
    <scope>NUCLEOTIDE SEQUENCE [LARGE SCALE GENOMIC DNA]</scope>
    <source>
        <strain evidence="2 3">CBS 600.67</strain>
    </source>
</reference>
<feature type="compositionally biased region" description="Polar residues" evidence="1">
    <location>
        <begin position="1"/>
        <end position="16"/>
    </location>
</feature>
<gene>
    <name evidence="2" type="ORF">BDW59DRAFT_17442</name>
</gene>
<feature type="region of interest" description="Disordered" evidence="1">
    <location>
        <begin position="52"/>
        <end position="86"/>
    </location>
</feature>
<feature type="compositionally biased region" description="Basic and acidic residues" evidence="1">
    <location>
        <begin position="105"/>
        <end position="120"/>
    </location>
</feature>
<protein>
    <recommendedName>
        <fullName evidence="4">CST complex subunit Stn1 N-terminal domain-containing protein</fullName>
    </recommendedName>
</protein>
<keyword evidence="3" id="KW-1185">Reference proteome</keyword>
<dbReference type="EMBL" id="JBFXLS010000118">
    <property type="protein sequence ID" value="KAL2814900.1"/>
    <property type="molecule type" value="Genomic_DNA"/>
</dbReference>
<proteinExistence type="predicted"/>